<keyword evidence="2" id="KW-1185">Reference proteome</keyword>
<sequence length="63" mass="7433">MQLPNLLDCSLEVLPAKIFYRAMPCLFGRQKLNYQQIPQLIYNEIRQNLKSFPTLIDYDSIVN</sequence>
<proteinExistence type="predicted"/>
<dbReference type="AlphaFoldDB" id="C0EBH7"/>
<comment type="caution">
    <text evidence="1">The sequence shown here is derived from an EMBL/GenBank/DDBJ whole genome shotgun (WGS) entry which is preliminary data.</text>
</comment>
<accession>C0EBH7</accession>
<protein>
    <submittedName>
        <fullName evidence="1">Uncharacterized protein</fullName>
    </submittedName>
</protein>
<gene>
    <name evidence="1" type="ORF">CLOSTMETH_01195</name>
</gene>
<organism evidence="1 2">
    <name type="scientific">[Clostridium] methylpentosum DSM 5476</name>
    <dbReference type="NCBI Taxonomy" id="537013"/>
    <lineage>
        <taxon>Bacteria</taxon>
        <taxon>Bacillati</taxon>
        <taxon>Bacillota</taxon>
        <taxon>Clostridia</taxon>
        <taxon>Eubacteriales</taxon>
        <taxon>Oscillospiraceae</taxon>
        <taxon>Oscillospiraceae incertae sedis</taxon>
    </lineage>
</organism>
<reference evidence="1 2" key="2">
    <citation type="submission" date="2009-02" db="EMBL/GenBank/DDBJ databases">
        <title>Draft genome sequence of Clostridium methylpentosum (DSM 5476).</title>
        <authorList>
            <person name="Sudarsanam P."/>
            <person name="Ley R."/>
            <person name="Guruge J."/>
            <person name="Turnbaugh P.J."/>
            <person name="Mahowald M."/>
            <person name="Liep D."/>
            <person name="Gordon J."/>
        </authorList>
    </citation>
    <scope>NUCLEOTIDE SEQUENCE [LARGE SCALE GENOMIC DNA]</scope>
    <source>
        <strain evidence="1 2">DSM 5476</strain>
    </source>
</reference>
<dbReference type="EMBL" id="ACEC01000042">
    <property type="protein sequence ID" value="EEG31163.1"/>
    <property type="molecule type" value="Genomic_DNA"/>
</dbReference>
<dbReference type="HOGENOM" id="CLU_2877919_0_0_9"/>
<dbReference type="Proteomes" id="UP000003340">
    <property type="component" value="Unassembled WGS sequence"/>
</dbReference>
<reference evidence="1 2" key="1">
    <citation type="submission" date="2009-01" db="EMBL/GenBank/DDBJ databases">
        <authorList>
            <person name="Fulton L."/>
            <person name="Clifton S."/>
            <person name="Fulton B."/>
            <person name="Xu J."/>
            <person name="Minx P."/>
            <person name="Pepin K.H."/>
            <person name="Johnson M."/>
            <person name="Bhonagiri V."/>
            <person name="Nash W.E."/>
            <person name="Mardis E.R."/>
            <person name="Wilson R.K."/>
        </authorList>
    </citation>
    <scope>NUCLEOTIDE SEQUENCE [LARGE SCALE GENOMIC DNA]</scope>
    <source>
        <strain evidence="1 2">DSM 5476</strain>
    </source>
</reference>
<evidence type="ECO:0000313" key="2">
    <source>
        <dbReference type="Proteomes" id="UP000003340"/>
    </source>
</evidence>
<name>C0EBH7_9FIRM</name>
<evidence type="ECO:0000313" key="1">
    <source>
        <dbReference type="EMBL" id="EEG31163.1"/>
    </source>
</evidence>